<evidence type="ECO:0000313" key="3">
    <source>
        <dbReference type="Proteomes" id="UP001501204"/>
    </source>
</evidence>
<keyword evidence="1" id="KW-0812">Transmembrane</keyword>
<protein>
    <submittedName>
        <fullName evidence="2">Uncharacterized protein</fullName>
    </submittedName>
</protein>
<name>A0ABP4W7K6_9MICC</name>
<sequence>MPTSLKLNFIALGFLFAGALFMARGLAEGKGTMPKGRDRRAAAGLLAVAAAMFLTAGVFLMSGD</sequence>
<organism evidence="2 3">
    <name type="scientific">Kocuria aegyptia</name>
    <dbReference type="NCBI Taxonomy" id="330943"/>
    <lineage>
        <taxon>Bacteria</taxon>
        <taxon>Bacillati</taxon>
        <taxon>Actinomycetota</taxon>
        <taxon>Actinomycetes</taxon>
        <taxon>Micrococcales</taxon>
        <taxon>Micrococcaceae</taxon>
        <taxon>Kocuria</taxon>
    </lineage>
</organism>
<dbReference type="EMBL" id="BAAAOA010000005">
    <property type="protein sequence ID" value="GAA1747089.1"/>
    <property type="molecule type" value="Genomic_DNA"/>
</dbReference>
<comment type="caution">
    <text evidence="2">The sequence shown here is derived from an EMBL/GenBank/DDBJ whole genome shotgun (WGS) entry which is preliminary data.</text>
</comment>
<evidence type="ECO:0000256" key="1">
    <source>
        <dbReference type="SAM" id="Phobius"/>
    </source>
</evidence>
<evidence type="ECO:0000313" key="2">
    <source>
        <dbReference type="EMBL" id="GAA1747089.1"/>
    </source>
</evidence>
<feature type="transmembrane region" description="Helical" evidence="1">
    <location>
        <begin position="41"/>
        <end position="61"/>
    </location>
</feature>
<keyword evidence="3" id="KW-1185">Reference proteome</keyword>
<keyword evidence="1" id="KW-1133">Transmembrane helix</keyword>
<proteinExistence type="predicted"/>
<reference evidence="3" key="1">
    <citation type="journal article" date="2019" name="Int. J. Syst. Evol. Microbiol.">
        <title>The Global Catalogue of Microorganisms (GCM) 10K type strain sequencing project: providing services to taxonomists for standard genome sequencing and annotation.</title>
        <authorList>
            <consortium name="The Broad Institute Genomics Platform"/>
            <consortium name="The Broad Institute Genome Sequencing Center for Infectious Disease"/>
            <person name="Wu L."/>
            <person name="Ma J."/>
        </authorList>
    </citation>
    <scope>NUCLEOTIDE SEQUENCE [LARGE SCALE GENOMIC DNA]</scope>
    <source>
        <strain evidence="3">JCM 14735</strain>
    </source>
</reference>
<keyword evidence="1" id="KW-0472">Membrane</keyword>
<dbReference type="Proteomes" id="UP001501204">
    <property type="component" value="Unassembled WGS sequence"/>
</dbReference>
<accession>A0ABP4W7K6</accession>
<dbReference type="RefSeq" id="WP_344119066.1">
    <property type="nucleotide sequence ID" value="NZ_BAAAOA010000005.1"/>
</dbReference>
<gene>
    <name evidence="2" type="ORF">GCM10009767_02230</name>
</gene>